<evidence type="ECO:0000313" key="1">
    <source>
        <dbReference type="EMBL" id="KAI8432931.1"/>
    </source>
</evidence>
<accession>A0ACC0KA81</accession>
<evidence type="ECO:0000313" key="2">
    <source>
        <dbReference type="Proteomes" id="UP001064048"/>
    </source>
</evidence>
<reference evidence="1 2" key="1">
    <citation type="journal article" date="2022" name="Genome Biol. Evol.">
        <title>The Spruce Budworm Genome: Reconstructing the Evolutionary History of Antifreeze Proteins.</title>
        <authorList>
            <person name="Beliveau C."/>
            <person name="Gagne P."/>
            <person name="Picq S."/>
            <person name="Vernygora O."/>
            <person name="Keeling C.I."/>
            <person name="Pinkney K."/>
            <person name="Doucet D."/>
            <person name="Wen F."/>
            <person name="Johnston J.S."/>
            <person name="Maaroufi H."/>
            <person name="Boyle B."/>
            <person name="Laroche J."/>
            <person name="Dewar K."/>
            <person name="Juretic N."/>
            <person name="Blackburn G."/>
            <person name="Nisole A."/>
            <person name="Brunet B."/>
            <person name="Brandao M."/>
            <person name="Lumley L."/>
            <person name="Duan J."/>
            <person name="Quan G."/>
            <person name="Lucarotti C.J."/>
            <person name="Roe A.D."/>
            <person name="Sperling F.A.H."/>
            <person name="Levesque R.C."/>
            <person name="Cusson M."/>
        </authorList>
    </citation>
    <scope>NUCLEOTIDE SEQUENCE [LARGE SCALE GENOMIC DNA]</scope>
    <source>
        <strain evidence="1">Glfc:IPQL:Cfum</strain>
    </source>
</reference>
<organism evidence="1 2">
    <name type="scientific">Choristoneura fumiferana</name>
    <name type="common">Spruce budworm moth</name>
    <name type="synonym">Archips fumiferana</name>
    <dbReference type="NCBI Taxonomy" id="7141"/>
    <lineage>
        <taxon>Eukaryota</taxon>
        <taxon>Metazoa</taxon>
        <taxon>Ecdysozoa</taxon>
        <taxon>Arthropoda</taxon>
        <taxon>Hexapoda</taxon>
        <taxon>Insecta</taxon>
        <taxon>Pterygota</taxon>
        <taxon>Neoptera</taxon>
        <taxon>Endopterygota</taxon>
        <taxon>Lepidoptera</taxon>
        <taxon>Glossata</taxon>
        <taxon>Ditrysia</taxon>
        <taxon>Tortricoidea</taxon>
        <taxon>Tortricidae</taxon>
        <taxon>Tortricinae</taxon>
        <taxon>Choristoneura</taxon>
    </lineage>
</organism>
<dbReference type="EMBL" id="CM046124">
    <property type="protein sequence ID" value="KAI8432931.1"/>
    <property type="molecule type" value="Genomic_DNA"/>
</dbReference>
<sequence length="290" mass="32623">MVSPLPSLHIAVLDSGVPSCPQLLTLISSSLRRHSWRNMARECKWCDFDNYFPLPAWNYIRANRLYVEINMKISGQIREGENQELRRMIVREVPRASCRVEYGNDYRLQRDHVCLQSVVKGVALCAGDTGDPAVHFSGINRGGTLHGIALFSGTEECAFKSKPGVYAMVRQSIIIIIISLQQSTAGYRSLPWRATTLCLHPSHPSAASDPLKVIRPPCLRTPYTTFSRPWSPFEDSSAPPFIGPATDVASPTPLQRTNSLSNVSDSLRQYNDSLLYKYKDYMDFSFKVTY</sequence>
<dbReference type="Proteomes" id="UP001064048">
    <property type="component" value="Chromosome 24"/>
</dbReference>
<gene>
    <name evidence="1" type="ORF">MSG28_013834</name>
</gene>
<comment type="caution">
    <text evidence="1">The sequence shown here is derived from an EMBL/GenBank/DDBJ whole genome shotgun (WGS) entry which is preliminary data.</text>
</comment>
<keyword evidence="2" id="KW-1185">Reference proteome</keyword>
<protein>
    <submittedName>
        <fullName evidence="1">Uncharacterized protein</fullName>
    </submittedName>
</protein>
<proteinExistence type="predicted"/>
<name>A0ACC0KA81_CHOFU</name>